<reference evidence="1" key="1">
    <citation type="submission" date="2020-03" db="EMBL/GenBank/DDBJ databases">
        <authorList>
            <person name="Weist P."/>
        </authorList>
    </citation>
    <scope>NUCLEOTIDE SEQUENCE</scope>
</reference>
<comment type="caution">
    <text evidence="1">The sequence shown here is derived from an EMBL/GenBank/DDBJ whole genome shotgun (WGS) entry which is preliminary data.</text>
</comment>
<name>A0A9N7U0S2_PLEPL</name>
<protein>
    <submittedName>
        <fullName evidence="1">Uncharacterized protein</fullName>
    </submittedName>
</protein>
<dbReference type="Proteomes" id="UP001153269">
    <property type="component" value="Unassembled WGS sequence"/>
</dbReference>
<gene>
    <name evidence="1" type="ORF">PLEPLA_LOCUS10146</name>
</gene>
<organism evidence="1 2">
    <name type="scientific">Pleuronectes platessa</name>
    <name type="common">European plaice</name>
    <dbReference type="NCBI Taxonomy" id="8262"/>
    <lineage>
        <taxon>Eukaryota</taxon>
        <taxon>Metazoa</taxon>
        <taxon>Chordata</taxon>
        <taxon>Craniata</taxon>
        <taxon>Vertebrata</taxon>
        <taxon>Euteleostomi</taxon>
        <taxon>Actinopterygii</taxon>
        <taxon>Neopterygii</taxon>
        <taxon>Teleostei</taxon>
        <taxon>Neoteleostei</taxon>
        <taxon>Acanthomorphata</taxon>
        <taxon>Carangaria</taxon>
        <taxon>Pleuronectiformes</taxon>
        <taxon>Pleuronectoidei</taxon>
        <taxon>Pleuronectidae</taxon>
        <taxon>Pleuronectes</taxon>
    </lineage>
</organism>
<dbReference type="AlphaFoldDB" id="A0A9N7U0S2"/>
<dbReference type="EMBL" id="CADEAL010000570">
    <property type="protein sequence ID" value="CAB1422257.1"/>
    <property type="molecule type" value="Genomic_DNA"/>
</dbReference>
<evidence type="ECO:0000313" key="1">
    <source>
        <dbReference type="EMBL" id="CAB1422257.1"/>
    </source>
</evidence>
<proteinExistence type="predicted"/>
<sequence>MFDVLEPDTRPLLSSYHVFISRSSSPASSTGFHISFPIPFSNPDSCLCPRLASVIGAVLVKLMAPPSGSLSVGNIRIYHRWQCNKTDAMETVAGLYSTVGAEVLGIRRFPQKLPVSLKAAGADHMAAALHHRPC</sequence>
<accession>A0A9N7U0S2</accession>
<keyword evidence="2" id="KW-1185">Reference proteome</keyword>
<evidence type="ECO:0000313" key="2">
    <source>
        <dbReference type="Proteomes" id="UP001153269"/>
    </source>
</evidence>